<evidence type="ECO:0000313" key="4">
    <source>
        <dbReference type="Proteomes" id="UP001648503"/>
    </source>
</evidence>
<dbReference type="Proteomes" id="UP001648503">
    <property type="component" value="Unassembled WGS sequence"/>
</dbReference>
<reference evidence="3 4" key="1">
    <citation type="submission" date="2021-02" db="EMBL/GenBank/DDBJ databases">
        <title>Variation within the Batrachochytrium salamandrivorans European outbreak.</title>
        <authorList>
            <person name="Kelly M."/>
            <person name="Pasmans F."/>
            <person name="Shea T.P."/>
            <person name="Munoz J.F."/>
            <person name="Carranza S."/>
            <person name="Cuomo C.A."/>
            <person name="Martel A."/>
        </authorList>
    </citation>
    <scope>NUCLEOTIDE SEQUENCE [LARGE SCALE GENOMIC DNA]</scope>
    <source>
        <strain evidence="3 4">AMFP18/2</strain>
    </source>
</reference>
<feature type="chain" id="PRO_5046697569" evidence="2">
    <location>
        <begin position="19"/>
        <end position="197"/>
    </location>
</feature>
<evidence type="ECO:0000313" key="3">
    <source>
        <dbReference type="EMBL" id="KAH6594384.1"/>
    </source>
</evidence>
<feature type="signal peptide" evidence="2">
    <location>
        <begin position="1"/>
        <end position="18"/>
    </location>
</feature>
<accession>A0ABQ8FC59</accession>
<feature type="region of interest" description="Disordered" evidence="1">
    <location>
        <begin position="107"/>
        <end position="130"/>
    </location>
</feature>
<keyword evidence="2" id="KW-0732">Signal</keyword>
<dbReference type="EMBL" id="JAFCIX010000335">
    <property type="protein sequence ID" value="KAH6594384.1"/>
    <property type="molecule type" value="Genomic_DNA"/>
</dbReference>
<proteinExistence type="predicted"/>
<gene>
    <name evidence="3" type="ORF">BASA50_006631</name>
</gene>
<evidence type="ECO:0000256" key="1">
    <source>
        <dbReference type="SAM" id="MobiDB-lite"/>
    </source>
</evidence>
<name>A0ABQ8FC59_9FUNG</name>
<protein>
    <submittedName>
        <fullName evidence="3">Uncharacterized protein</fullName>
    </submittedName>
</protein>
<sequence>MKFNTLVVAAMVITSVNAGGHKRVRGWFARRGGMSKVGSTERLLDDNLDKPQDYWITKEKQDTGSNASESHPICDPIALKLDGLRLKIKDRSNGFWKYMPLSPRLLQTGDESGNVNGDYRRNKNDQENELKIKERQDPFTSYRINNPKLKKIKTEITGLKKKYSRVWTKFEKAKCSTKHRQLVSPEEITKIIDPFLK</sequence>
<keyword evidence="4" id="KW-1185">Reference proteome</keyword>
<feature type="compositionally biased region" description="Basic and acidic residues" evidence="1">
    <location>
        <begin position="118"/>
        <end position="130"/>
    </location>
</feature>
<organism evidence="3 4">
    <name type="scientific">Batrachochytrium salamandrivorans</name>
    <dbReference type="NCBI Taxonomy" id="1357716"/>
    <lineage>
        <taxon>Eukaryota</taxon>
        <taxon>Fungi</taxon>
        <taxon>Fungi incertae sedis</taxon>
        <taxon>Chytridiomycota</taxon>
        <taxon>Chytridiomycota incertae sedis</taxon>
        <taxon>Chytridiomycetes</taxon>
        <taxon>Rhizophydiales</taxon>
        <taxon>Rhizophydiales incertae sedis</taxon>
        <taxon>Batrachochytrium</taxon>
    </lineage>
</organism>
<comment type="caution">
    <text evidence="3">The sequence shown here is derived from an EMBL/GenBank/DDBJ whole genome shotgun (WGS) entry which is preliminary data.</text>
</comment>
<evidence type="ECO:0000256" key="2">
    <source>
        <dbReference type="SAM" id="SignalP"/>
    </source>
</evidence>